<reference evidence="1" key="2">
    <citation type="journal article" date="2015" name="Data Brief">
        <title>Shoot transcriptome of the giant reed, Arundo donax.</title>
        <authorList>
            <person name="Barrero R.A."/>
            <person name="Guerrero F.D."/>
            <person name="Moolhuijzen P."/>
            <person name="Goolsby J.A."/>
            <person name="Tidwell J."/>
            <person name="Bellgard S.E."/>
            <person name="Bellgard M.I."/>
        </authorList>
    </citation>
    <scope>NUCLEOTIDE SEQUENCE</scope>
    <source>
        <tissue evidence="1">Shoot tissue taken approximately 20 cm above the soil surface</tissue>
    </source>
</reference>
<proteinExistence type="predicted"/>
<protein>
    <submittedName>
        <fullName evidence="1">Uncharacterized protein</fullName>
    </submittedName>
</protein>
<name>A0A0A9F1J6_ARUDO</name>
<organism evidence="1">
    <name type="scientific">Arundo donax</name>
    <name type="common">Giant reed</name>
    <name type="synonym">Donax arundinaceus</name>
    <dbReference type="NCBI Taxonomy" id="35708"/>
    <lineage>
        <taxon>Eukaryota</taxon>
        <taxon>Viridiplantae</taxon>
        <taxon>Streptophyta</taxon>
        <taxon>Embryophyta</taxon>
        <taxon>Tracheophyta</taxon>
        <taxon>Spermatophyta</taxon>
        <taxon>Magnoliopsida</taxon>
        <taxon>Liliopsida</taxon>
        <taxon>Poales</taxon>
        <taxon>Poaceae</taxon>
        <taxon>PACMAD clade</taxon>
        <taxon>Arundinoideae</taxon>
        <taxon>Arundineae</taxon>
        <taxon>Arundo</taxon>
    </lineage>
</organism>
<reference evidence="1" key="1">
    <citation type="submission" date="2014-09" db="EMBL/GenBank/DDBJ databases">
        <authorList>
            <person name="Magalhaes I.L.F."/>
            <person name="Oliveira U."/>
            <person name="Santos F.R."/>
            <person name="Vidigal T.H.D.A."/>
            <person name="Brescovit A.D."/>
            <person name="Santos A.J."/>
        </authorList>
    </citation>
    <scope>NUCLEOTIDE SEQUENCE</scope>
    <source>
        <tissue evidence="1">Shoot tissue taken approximately 20 cm above the soil surface</tissue>
    </source>
</reference>
<dbReference type="AlphaFoldDB" id="A0A0A9F1J6"/>
<evidence type="ECO:0000313" key="1">
    <source>
        <dbReference type="EMBL" id="JAE06920.1"/>
    </source>
</evidence>
<accession>A0A0A9F1J6</accession>
<dbReference type="EMBL" id="GBRH01190976">
    <property type="protein sequence ID" value="JAE06920.1"/>
    <property type="molecule type" value="Transcribed_RNA"/>
</dbReference>
<sequence length="60" mass="6671">MISGVLLYCGCTNRWRFVQTKLTMQLTLLVTYMNLAGLVRCTVTLSVTLSPQLRLTCGTS</sequence>